<dbReference type="GO" id="GO:0004373">
    <property type="term" value="F:alpha-1,4-glucan glucosyltransferase (UDP-glucose donor) activity"/>
    <property type="evidence" value="ECO:0007669"/>
    <property type="project" value="UniProtKB-EC"/>
</dbReference>
<evidence type="ECO:0000256" key="5">
    <source>
        <dbReference type="ARBA" id="ARBA00022676"/>
    </source>
</evidence>
<protein>
    <recommendedName>
        <fullName evidence="9 10">Glycogen [starch] synthase</fullName>
        <ecNumber evidence="3 10">2.4.1.11</ecNumber>
    </recommendedName>
</protein>
<comment type="caution">
    <text evidence="12">The sequence shown here is derived from an EMBL/GenBank/DDBJ whole genome shotgun (WGS) entry which is preliminary data.</text>
</comment>
<gene>
    <name evidence="12" type="ORF">BV898_08769</name>
</gene>
<comment type="function">
    <text evidence="10">Transfers the glycosyl residue from UDP-Glc to the non-reducing end of alpha-1,4-glucan.</text>
</comment>
<keyword evidence="13" id="KW-1185">Reference proteome</keyword>
<dbReference type="OrthoDB" id="6335297at2759"/>
<dbReference type="InterPro" id="IPR008631">
    <property type="entry name" value="Glycogen_synth"/>
</dbReference>
<dbReference type="EMBL" id="MTYJ01000065">
    <property type="protein sequence ID" value="OQV17191.1"/>
    <property type="molecule type" value="Genomic_DNA"/>
</dbReference>
<evidence type="ECO:0000256" key="4">
    <source>
        <dbReference type="ARBA" id="ARBA00022553"/>
    </source>
</evidence>
<dbReference type="Gene3D" id="3.40.50.2000">
    <property type="entry name" value="Glycogen Phosphorylase B"/>
    <property type="match status" value="2"/>
</dbReference>
<dbReference type="CDD" id="cd03793">
    <property type="entry name" value="GT3_GSY2-like"/>
    <property type="match status" value="1"/>
</dbReference>
<evidence type="ECO:0000256" key="6">
    <source>
        <dbReference type="ARBA" id="ARBA00022679"/>
    </source>
</evidence>
<keyword evidence="6 10" id="KW-0808">Transferase</keyword>
<name>A0A1W0WPQ5_HYPEX</name>
<dbReference type="SUPFAM" id="SSF53756">
    <property type="entry name" value="UDP-Glycosyltransferase/glycogen phosphorylase"/>
    <property type="match status" value="2"/>
</dbReference>
<evidence type="ECO:0000256" key="10">
    <source>
        <dbReference type="RuleBase" id="RU363104"/>
    </source>
</evidence>
<comment type="catalytic activity">
    <reaction evidence="8">
        <text>[(1-&gt;4)-alpha-D-glucosyl](n) + UDP-alpha-D-glucose = [(1-&gt;4)-alpha-D-glucosyl](n+1) + UDP + H(+)</text>
        <dbReference type="Rhea" id="RHEA:18549"/>
        <dbReference type="Rhea" id="RHEA-COMP:9584"/>
        <dbReference type="Rhea" id="RHEA-COMP:9587"/>
        <dbReference type="ChEBI" id="CHEBI:15378"/>
        <dbReference type="ChEBI" id="CHEBI:15444"/>
        <dbReference type="ChEBI" id="CHEBI:58223"/>
        <dbReference type="ChEBI" id="CHEBI:58885"/>
        <dbReference type="EC" id="2.4.1.11"/>
    </reaction>
    <physiologicalReaction direction="left-to-right" evidence="8">
        <dbReference type="Rhea" id="RHEA:18550"/>
    </physiologicalReaction>
</comment>
<evidence type="ECO:0000313" key="12">
    <source>
        <dbReference type="EMBL" id="OQV17191.1"/>
    </source>
</evidence>
<dbReference type="GO" id="GO:0005978">
    <property type="term" value="P:glycogen biosynthetic process"/>
    <property type="evidence" value="ECO:0007669"/>
    <property type="project" value="UniProtKB-UniPathway"/>
</dbReference>
<keyword evidence="5 10" id="KW-0328">Glycosyltransferase</keyword>
<evidence type="ECO:0000256" key="2">
    <source>
        <dbReference type="ARBA" id="ARBA00010686"/>
    </source>
</evidence>
<dbReference type="EC" id="2.4.1.11" evidence="3 10"/>
<dbReference type="PANTHER" id="PTHR10176:SF3">
    <property type="entry name" value="GLYCOGEN [STARCH] SYNTHASE"/>
    <property type="match status" value="1"/>
</dbReference>
<comment type="similarity">
    <text evidence="2 10">Belongs to the glycosyltransferase 3 family.</text>
</comment>
<dbReference type="Proteomes" id="UP000192578">
    <property type="component" value="Unassembled WGS sequence"/>
</dbReference>
<keyword evidence="4" id="KW-0597">Phosphoprotein</keyword>
<keyword evidence="7 10" id="KW-0320">Glycogen biosynthesis</keyword>
<sequence>MYLRGFAYSRGTISRRKPLIGTHAIIPVFRLTAFVEKSCHSCTAGCSCPGYFLRTLRFGTYYLITLYIHDCSLTHRFQCSVLGAQCSVLSVFAGASAFRNTIFFPVFHPKNIPEKSVDPLQAARKDASALPVEVLSWLRLARSRMEKTEKRLRRSNSLARNMLKLQGFDSNSALDKGASAEEENRYLFEIAWEVANKVGGIYTVIRSKAEVTVEEMGSQYLLLGPHNEHCVRTEVETMEPDTEVLRRTIDSMRNQGIGVTYGRWLIDGYPRVVLFKIETAAWKLEEWKAELFSSTGIGIPWQDKESNDAVIFGFLVAWFIGEFRANCEERPYIACQFHEWLAGIGLILCRTRHLDVATIFTTHATLLGRYLCAGAVDFYNNLANFNIDKEAGDRGIYHRYCMERAAANCAHVFTTVSQITADEAVHLLKRKPDIITPNGLNVKKYTAIHEFQNLHALAKEKINTFIRGHFYGHYDFDLDKTLYIFTAGRYEFSNKGCDLLIESLARLNHYLKACGSDITVVCFIIMPAKTNNYNVDSLRGQAVVKQLRDTVKEAQESIGKRIFDICLRGKLPKSDELLTEEETVKLKRCMYGAQRHNLPPICTHNMVEDYMDPVLNSLRRCNLVNDRADRVKVIFHPEFLSSTSPLIPMDYDDFVRGCHMGVFPSYYEPWGYTPAECTVMGIPSITTNLSGFGCFMEDHIQDPQSYGIYIVDRRFKSPEESVRQLAQSLFDFTRQTRRQRIIQRNRTERLSDLLDWKNLGTYYVHARELALTRTWPDAFKEDDETRGSSRQFSRPQSAASSPQGSRSSTPTPGSPRASGALMTAGDDETTDDEDDGRRHE</sequence>
<dbReference type="FunFam" id="3.40.50.2000:FF:000028">
    <property type="entry name" value="Glycogen [starch] synthase"/>
    <property type="match status" value="1"/>
</dbReference>
<dbReference type="GO" id="GO:0005737">
    <property type="term" value="C:cytoplasm"/>
    <property type="evidence" value="ECO:0007669"/>
    <property type="project" value="TreeGrafter"/>
</dbReference>
<organism evidence="12 13">
    <name type="scientific">Hypsibius exemplaris</name>
    <name type="common">Freshwater tardigrade</name>
    <dbReference type="NCBI Taxonomy" id="2072580"/>
    <lineage>
        <taxon>Eukaryota</taxon>
        <taxon>Metazoa</taxon>
        <taxon>Ecdysozoa</taxon>
        <taxon>Tardigrada</taxon>
        <taxon>Eutardigrada</taxon>
        <taxon>Parachela</taxon>
        <taxon>Hypsibioidea</taxon>
        <taxon>Hypsibiidae</taxon>
        <taxon>Hypsibius</taxon>
    </lineage>
</organism>
<evidence type="ECO:0000256" key="3">
    <source>
        <dbReference type="ARBA" id="ARBA00012558"/>
    </source>
</evidence>
<dbReference type="Pfam" id="PF05693">
    <property type="entry name" value="Glycogen_syn"/>
    <property type="match status" value="1"/>
</dbReference>
<evidence type="ECO:0000256" key="1">
    <source>
        <dbReference type="ARBA" id="ARBA00004964"/>
    </source>
</evidence>
<dbReference type="FunFam" id="3.40.50.2000:FF:000014">
    <property type="entry name" value="Glycogen [starch] synthase"/>
    <property type="match status" value="1"/>
</dbReference>
<dbReference type="AlphaFoldDB" id="A0A1W0WPQ5"/>
<feature type="compositionally biased region" description="Low complexity" evidence="11">
    <location>
        <begin position="788"/>
        <end position="819"/>
    </location>
</feature>
<comment type="pathway">
    <text evidence="1 10">Glycan biosynthesis; glycogen biosynthesis.</text>
</comment>
<reference evidence="13" key="1">
    <citation type="submission" date="2017-01" db="EMBL/GenBank/DDBJ databases">
        <title>Comparative genomics of anhydrobiosis in the tardigrade Hypsibius dujardini.</title>
        <authorList>
            <person name="Yoshida Y."/>
            <person name="Koutsovoulos G."/>
            <person name="Laetsch D."/>
            <person name="Stevens L."/>
            <person name="Kumar S."/>
            <person name="Horikawa D."/>
            <person name="Ishino K."/>
            <person name="Komine S."/>
            <person name="Tomita M."/>
            <person name="Blaxter M."/>
            <person name="Arakawa K."/>
        </authorList>
    </citation>
    <scope>NUCLEOTIDE SEQUENCE [LARGE SCALE GENOMIC DNA]</scope>
    <source>
        <strain evidence="13">Z151</strain>
    </source>
</reference>
<proteinExistence type="inferred from homology"/>
<accession>A0A1W0WPQ5</accession>
<evidence type="ECO:0000256" key="9">
    <source>
        <dbReference type="ARBA" id="ARBA00073454"/>
    </source>
</evidence>
<dbReference type="PANTHER" id="PTHR10176">
    <property type="entry name" value="GLYCOGEN SYNTHASE"/>
    <property type="match status" value="1"/>
</dbReference>
<evidence type="ECO:0000256" key="11">
    <source>
        <dbReference type="SAM" id="MobiDB-lite"/>
    </source>
</evidence>
<feature type="compositionally biased region" description="Acidic residues" evidence="11">
    <location>
        <begin position="825"/>
        <end position="834"/>
    </location>
</feature>
<dbReference type="UniPathway" id="UPA00164"/>
<feature type="region of interest" description="Disordered" evidence="11">
    <location>
        <begin position="780"/>
        <end position="840"/>
    </location>
</feature>
<evidence type="ECO:0000313" key="13">
    <source>
        <dbReference type="Proteomes" id="UP000192578"/>
    </source>
</evidence>
<evidence type="ECO:0000256" key="8">
    <source>
        <dbReference type="ARBA" id="ARBA00047345"/>
    </source>
</evidence>
<evidence type="ECO:0000256" key="7">
    <source>
        <dbReference type="ARBA" id="ARBA00023056"/>
    </source>
</evidence>